<dbReference type="InterPro" id="IPR012347">
    <property type="entry name" value="Ferritin-like"/>
</dbReference>
<protein>
    <submittedName>
        <fullName evidence="2">Ferritin-like domain-containing protein</fullName>
    </submittedName>
</protein>
<dbReference type="AlphaFoldDB" id="A0A9D1YV84"/>
<organism evidence="2 3">
    <name type="scientific">Candidatus Agrococcus pullicola</name>
    <dbReference type="NCBI Taxonomy" id="2838429"/>
    <lineage>
        <taxon>Bacteria</taxon>
        <taxon>Bacillati</taxon>
        <taxon>Actinomycetota</taxon>
        <taxon>Actinomycetes</taxon>
        <taxon>Micrococcales</taxon>
        <taxon>Microbacteriaceae</taxon>
        <taxon>Agrococcus</taxon>
    </lineage>
</organism>
<comment type="caution">
    <text evidence="2">The sequence shown here is derived from an EMBL/GenBank/DDBJ whole genome shotgun (WGS) entry which is preliminary data.</text>
</comment>
<name>A0A9D1YV84_9MICO</name>
<evidence type="ECO:0000259" key="1">
    <source>
        <dbReference type="Pfam" id="PF13794"/>
    </source>
</evidence>
<proteinExistence type="predicted"/>
<accession>A0A9D1YV84</accession>
<reference evidence="2" key="2">
    <citation type="submission" date="2021-04" db="EMBL/GenBank/DDBJ databases">
        <authorList>
            <person name="Gilroy R."/>
        </authorList>
    </citation>
    <scope>NUCLEOTIDE SEQUENCE</scope>
    <source>
        <strain evidence="2">ChiGjej1B1-98</strain>
    </source>
</reference>
<evidence type="ECO:0000313" key="2">
    <source>
        <dbReference type="EMBL" id="HIY66414.1"/>
    </source>
</evidence>
<evidence type="ECO:0000313" key="3">
    <source>
        <dbReference type="Proteomes" id="UP000824005"/>
    </source>
</evidence>
<dbReference type="Pfam" id="PF13794">
    <property type="entry name" value="MiaE_2"/>
    <property type="match status" value="1"/>
</dbReference>
<dbReference type="Gene3D" id="1.20.1260.10">
    <property type="match status" value="1"/>
</dbReference>
<feature type="domain" description="Ferritin-like" evidence="1">
    <location>
        <begin position="42"/>
        <end position="199"/>
    </location>
</feature>
<dbReference type="Proteomes" id="UP000824005">
    <property type="component" value="Unassembled WGS sequence"/>
</dbReference>
<dbReference type="InterPro" id="IPR059125">
    <property type="entry name" value="Ferritin_actino"/>
</dbReference>
<reference evidence="2" key="1">
    <citation type="journal article" date="2021" name="PeerJ">
        <title>Extensive microbial diversity within the chicken gut microbiome revealed by metagenomics and culture.</title>
        <authorList>
            <person name="Gilroy R."/>
            <person name="Ravi A."/>
            <person name="Getino M."/>
            <person name="Pursley I."/>
            <person name="Horton D.L."/>
            <person name="Alikhan N.F."/>
            <person name="Baker D."/>
            <person name="Gharbi K."/>
            <person name="Hall N."/>
            <person name="Watson M."/>
            <person name="Adriaenssens E.M."/>
            <person name="Foster-Nyarko E."/>
            <person name="Jarju S."/>
            <person name="Secka A."/>
            <person name="Antonio M."/>
            <person name="Oren A."/>
            <person name="Chaudhuri R.R."/>
            <person name="La Ragione R."/>
            <person name="Hildebrand F."/>
            <person name="Pallen M.J."/>
        </authorList>
    </citation>
    <scope>NUCLEOTIDE SEQUENCE</scope>
    <source>
        <strain evidence="2">ChiGjej1B1-98</strain>
    </source>
</reference>
<dbReference type="EMBL" id="DXDC01000275">
    <property type="protein sequence ID" value="HIY66414.1"/>
    <property type="molecule type" value="Genomic_DNA"/>
</dbReference>
<gene>
    <name evidence="2" type="ORF">H9830_09085</name>
</gene>
<sequence>MVKWFDRTPREALAPLLRPRKQRVEGNRVLLQDLRPEPLVFLGQAAALQLAVLQQASQAVRDAPSLESKAQLADVTRIVADRFSALSSLIESEGEQSERAMQPFLAESERFTRATSGADWYELLLSLHVTSGLLIDFFVAYAGSLPESYRGPVLRALQRETGQPILAALLKATIDGNPRLASRLALWGRRLVGDTLLQMYIAVNGGDQATVADAAPGEGMLEPAFNDLVALHSIRMDALGLTA</sequence>